<dbReference type="InterPro" id="IPR046348">
    <property type="entry name" value="SIS_dom_sf"/>
</dbReference>
<dbReference type="Gene3D" id="3.40.50.10490">
    <property type="entry name" value="Glucose-6-phosphate isomerase like protein, domain 1"/>
    <property type="match status" value="1"/>
</dbReference>
<protein>
    <submittedName>
        <fullName evidence="6">Transcriptional regulator</fullName>
    </submittedName>
</protein>
<dbReference type="GO" id="GO:0097367">
    <property type="term" value="F:carbohydrate derivative binding"/>
    <property type="evidence" value="ECO:0007669"/>
    <property type="project" value="InterPro"/>
</dbReference>
<dbReference type="CDD" id="cd05013">
    <property type="entry name" value="SIS_RpiR"/>
    <property type="match status" value="1"/>
</dbReference>
<dbReference type="Proteomes" id="UP000030853">
    <property type="component" value="Unassembled WGS sequence"/>
</dbReference>
<organism evidence="6 7">
    <name type="scientific">Pantoea rodasii</name>
    <dbReference type="NCBI Taxonomy" id="1076549"/>
    <lineage>
        <taxon>Bacteria</taxon>
        <taxon>Pseudomonadati</taxon>
        <taxon>Pseudomonadota</taxon>
        <taxon>Gammaproteobacteria</taxon>
        <taxon>Enterobacterales</taxon>
        <taxon>Erwiniaceae</taxon>
        <taxon>Pantoea</taxon>
    </lineage>
</organism>
<dbReference type="InterPro" id="IPR047640">
    <property type="entry name" value="RpiR-like"/>
</dbReference>
<evidence type="ECO:0000313" key="6">
    <source>
        <dbReference type="EMBL" id="KHJ67562.1"/>
    </source>
</evidence>
<sequence length="243" mass="27610">MFSHRDLSSLNDLEMQVYHFIIKHRESVSYMTIRELAAQAAVSTTTVLRFCRKMHCEGWSEFRIRFRLAQEQAAPELMPSGVGEMLSFFKSIHNDEFEQQIAQAAQMIMQAEHIFFIGAGTSGSLGKYGARYFSNIGKFSHHIDDPYYPVSKSAYENALAIILSVSGETEEILRFASQFSLNHCKIISITNHESCSLAKMADFNLSYHMPQMKLGDRLNITTQVPVIYILETLGRYISRATAV</sequence>
<dbReference type="PANTHER" id="PTHR30514:SF1">
    <property type="entry name" value="HTH-TYPE TRANSCRIPTIONAL REGULATOR HEXR-RELATED"/>
    <property type="match status" value="1"/>
</dbReference>
<dbReference type="InterPro" id="IPR001347">
    <property type="entry name" value="SIS_dom"/>
</dbReference>
<evidence type="ECO:0000256" key="2">
    <source>
        <dbReference type="ARBA" id="ARBA00023125"/>
    </source>
</evidence>
<dbReference type="SUPFAM" id="SSF53697">
    <property type="entry name" value="SIS domain"/>
    <property type="match status" value="1"/>
</dbReference>
<dbReference type="RefSeq" id="WP_039331845.1">
    <property type="nucleotide sequence ID" value="NZ_JTJJ01000045.1"/>
</dbReference>
<evidence type="ECO:0000256" key="1">
    <source>
        <dbReference type="ARBA" id="ARBA00023015"/>
    </source>
</evidence>
<feature type="domain" description="HTH rpiR-type" evidence="4">
    <location>
        <begin position="1"/>
        <end position="73"/>
    </location>
</feature>
<dbReference type="InterPro" id="IPR009057">
    <property type="entry name" value="Homeodomain-like_sf"/>
</dbReference>
<evidence type="ECO:0000256" key="3">
    <source>
        <dbReference type="ARBA" id="ARBA00023163"/>
    </source>
</evidence>
<evidence type="ECO:0000313" key="7">
    <source>
        <dbReference type="Proteomes" id="UP000030853"/>
    </source>
</evidence>
<dbReference type="PANTHER" id="PTHR30514">
    <property type="entry name" value="GLUCOKINASE"/>
    <property type="match status" value="1"/>
</dbReference>
<proteinExistence type="predicted"/>
<dbReference type="PROSITE" id="PS51464">
    <property type="entry name" value="SIS"/>
    <property type="match status" value="1"/>
</dbReference>
<keyword evidence="1" id="KW-0805">Transcription regulation</keyword>
<evidence type="ECO:0000259" key="5">
    <source>
        <dbReference type="PROSITE" id="PS51464"/>
    </source>
</evidence>
<accession>A0A0B1R8P4</accession>
<evidence type="ECO:0000259" key="4">
    <source>
        <dbReference type="PROSITE" id="PS51071"/>
    </source>
</evidence>
<dbReference type="Pfam" id="PF01418">
    <property type="entry name" value="HTH_6"/>
    <property type="match status" value="1"/>
</dbReference>
<reference evidence="6 7" key="1">
    <citation type="submission" date="2014-11" db="EMBL/GenBank/DDBJ databases">
        <title>Genome sequencing of Pantoea rodasii ND03.</title>
        <authorList>
            <person name="Muhamad Yunos N.Y."/>
            <person name="Chan K.-G."/>
        </authorList>
    </citation>
    <scope>NUCLEOTIDE SEQUENCE [LARGE SCALE GENOMIC DNA]</scope>
    <source>
        <strain evidence="6 7">ND03</strain>
    </source>
</reference>
<name>A0A0B1R8P4_9GAMM</name>
<dbReference type="SUPFAM" id="SSF46689">
    <property type="entry name" value="Homeodomain-like"/>
    <property type="match status" value="1"/>
</dbReference>
<dbReference type="InterPro" id="IPR036388">
    <property type="entry name" value="WH-like_DNA-bd_sf"/>
</dbReference>
<comment type="caution">
    <text evidence="6">The sequence shown here is derived from an EMBL/GenBank/DDBJ whole genome shotgun (WGS) entry which is preliminary data.</text>
</comment>
<dbReference type="InterPro" id="IPR000281">
    <property type="entry name" value="HTH_RpiR"/>
</dbReference>
<dbReference type="GO" id="GO:1901135">
    <property type="term" value="P:carbohydrate derivative metabolic process"/>
    <property type="evidence" value="ECO:0007669"/>
    <property type="project" value="InterPro"/>
</dbReference>
<gene>
    <name evidence="6" type="ORF">QU24_13300</name>
</gene>
<dbReference type="AlphaFoldDB" id="A0A0B1R8P4"/>
<feature type="domain" description="SIS" evidence="5">
    <location>
        <begin position="104"/>
        <end position="240"/>
    </location>
</feature>
<dbReference type="InterPro" id="IPR035472">
    <property type="entry name" value="RpiR-like_SIS"/>
</dbReference>
<dbReference type="PROSITE" id="PS51071">
    <property type="entry name" value="HTH_RPIR"/>
    <property type="match status" value="1"/>
</dbReference>
<keyword evidence="3" id="KW-0804">Transcription</keyword>
<keyword evidence="2" id="KW-0238">DNA-binding</keyword>
<dbReference type="GO" id="GO:0003700">
    <property type="term" value="F:DNA-binding transcription factor activity"/>
    <property type="evidence" value="ECO:0007669"/>
    <property type="project" value="InterPro"/>
</dbReference>
<dbReference type="EMBL" id="JTJJ01000045">
    <property type="protein sequence ID" value="KHJ67562.1"/>
    <property type="molecule type" value="Genomic_DNA"/>
</dbReference>
<dbReference type="Gene3D" id="1.10.10.10">
    <property type="entry name" value="Winged helix-like DNA-binding domain superfamily/Winged helix DNA-binding domain"/>
    <property type="match status" value="1"/>
</dbReference>
<dbReference type="Pfam" id="PF01380">
    <property type="entry name" value="SIS"/>
    <property type="match status" value="1"/>
</dbReference>
<dbReference type="GO" id="GO:0003677">
    <property type="term" value="F:DNA binding"/>
    <property type="evidence" value="ECO:0007669"/>
    <property type="project" value="UniProtKB-KW"/>
</dbReference>